<dbReference type="Gene3D" id="3.55.40.10">
    <property type="entry name" value="minor pseudopilin epsh domain"/>
    <property type="match status" value="1"/>
</dbReference>
<evidence type="ECO:0000256" key="10">
    <source>
        <dbReference type="ARBA" id="ARBA00030775"/>
    </source>
</evidence>
<evidence type="ECO:0000313" key="14">
    <source>
        <dbReference type="Proteomes" id="UP000643207"/>
    </source>
</evidence>
<dbReference type="GO" id="GO:0015628">
    <property type="term" value="P:protein secretion by the type II secretion system"/>
    <property type="evidence" value="ECO:0007669"/>
    <property type="project" value="InterPro"/>
</dbReference>
<dbReference type="InterPro" id="IPR022346">
    <property type="entry name" value="T2SS_GspH"/>
</dbReference>
<dbReference type="AlphaFoldDB" id="A0A9X0XB31"/>
<evidence type="ECO:0000259" key="12">
    <source>
        <dbReference type="Pfam" id="PF12019"/>
    </source>
</evidence>
<protein>
    <recommendedName>
        <fullName evidence="2">Type II secretion system protein H</fullName>
    </recommendedName>
    <alternativeName>
        <fullName evidence="10">General secretion pathway protein H</fullName>
    </alternativeName>
</protein>
<keyword evidence="5" id="KW-0997">Cell inner membrane</keyword>
<feature type="domain" description="General secretion pathway GspH" evidence="12">
    <location>
        <begin position="47"/>
        <end position="179"/>
    </location>
</feature>
<dbReference type="Pfam" id="PF12019">
    <property type="entry name" value="GspH"/>
    <property type="match status" value="1"/>
</dbReference>
<comment type="caution">
    <text evidence="13">The sequence shown here is derived from an EMBL/GenBank/DDBJ whole genome shotgun (WGS) entry which is preliminary data.</text>
</comment>
<organism evidence="13 14">
    <name type="scientific">Aquariibacter lacus</name>
    <dbReference type="NCBI Taxonomy" id="2801332"/>
    <lineage>
        <taxon>Bacteria</taxon>
        <taxon>Pseudomonadati</taxon>
        <taxon>Pseudomonadota</taxon>
        <taxon>Betaproteobacteria</taxon>
        <taxon>Burkholderiales</taxon>
        <taxon>Sphaerotilaceae</taxon>
        <taxon>Aquariibacter</taxon>
    </lineage>
</organism>
<keyword evidence="14" id="KW-1185">Reference proteome</keyword>
<keyword evidence="6 11" id="KW-0812">Transmembrane</keyword>
<dbReference type="GO" id="GO:0005886">
    <property type="term" value="C:plasma membrane"/>
    <property type="evidence" value="ECO:0007669"/>
    <property type="project" value="UniProtKB-SubCell"/>
</dbReference>
<comment type="subcellular location">
    <subcellularLocation>
        <location evidence="1">Cell inner membrane</location>
        <topology evidence="1">Single-pass membrane protein</topology>
    </subcellularLocation>
</comment>
<accession>A0A9X0XB31</accession>
<gene>
    <name evidence="13" type="ORF">JI742_00205</name>
</gene>
<keyword evidence="8 11" id="KW-0472">Membrane</keyword>
<evidence type="ECO:0000256" key="11">
    <source>
        <dbReference type="SAM" id="Phobius"/>
    </source>
</evidence>
<comment type="similarity">
    <text evidence="9">Belongs to the GSP H family.</text>
</comment>
<sequence>MLSRSRLRGLTLIELAITLAIFGMTMLTVLPSAADWLRSTQVRHAGHTLQRALERARSEALRLNAPVRFTLVSSEDARALDAGCVADAGGGGWVISRDAPDGACHAAPSATVAPRLIAAEAAGAGHARVTVAGLDAAGAPASGLRFNGFGRVEDEDGLRRITLNLAGSRSLQLDISRHGAVRLCEPAVRDADDPRVCR</sequence>
<evidence type="ECO:0000256" key="6">
    <source>
        <dbReference type="ARBA" id="ARBA00022692"/>
    </source>
</evidence>
<proteinExistence type="inferred from homology"/>
<evidence type="ECO:0000256" key="5">
    <source>
        <dbReference type="ARBA" id="ARBA00022519"/>
    </source>
</evidence>
<keyword evidence="3" id="KW-1003">Cell membrane</keyword>
<dbReference type="EMBL" id="JAERRA010000001">
    <property type="protein sequence ID" value="MBL0718300.1"/>
    <property type="molecule type" value="Genomic_DNA"/>
</dbReference>
<feature type="transmembrane region" description="Helical" evidence="11">
    <location>
        <begin position="12"/>
        <end position="34"/>
    </location>
</feature>
<keyword evidence="4" id="KW-0488">Methylation</keyword>
<dbReference type="InterPro" id="IPR045584">
    <property type="entry name" value="Pilin-like"/>
</dbReference>
<dbReference type="InterPro" id="IPR012902">
    <property type="entry name" value="N_methyl_site"/>
</dbReference>
<evidence type="ECO:0000256" key="3">
    <source>
        <dbReference type="ARBA" id="ARBA00022475"/>
    </source>
</evidence>
<evidence type="ECO:0000313" key="13">
    <source>
        <dbReference type="EMBL" id="MBL0718300.1"/>
    </source>
</evidence>
<reference evidence="13 14" key="1">
    <citation type="submission" date="2021-01" db="EMBL/GenBank/DDBJ databases">
        <title>Piscinibacter sp. Jin2 Genome sequencing and assembly.</title>
        <authorList>
            <person name="Kim I."/>
        </authorList>
    </citation>
    <scope>NUCLEOTIDE SEQUENCE [LARGE SCALE GENOMIC DNA]</scope>
    <source>
        <strain evidence="13 14">Jin2</strain>
    </source>
</reference>
<dbReference type="SUPFAM" id="SSF54523">
    <property type="entry name" value="Pili subunits"/>
    <property type="match status" value="1"/>
</dbReference>
<evidence type="ECO:0000256" key="9">
    <source>
        <dbReference type="ARBA" id="ARBA00025772"/>
    </source>
</evidence>
<name>A0A9X0XB31_9BURK</name>
<dbReference type="GO" id="GO:0015627">
    <property type="term" value="C:type II protein secretion system complex"/>
    <property type="evidence" value="ECO:0007669"/>
    <property type="project" value="InterPro"/>
</dbReference>
<keyword evidence="7 11" id="KW-1133">Transmembrane helix</keyword>
<evidence type="ECO:0000256" key="7">
    <source>
        <dbReference type="ARBA" id="ARBA00022989"/>
    </source>
</evidence>
<dbReference type="Proteomes" id="UP000643207">
    <property type="component" value="Unassembled WGS sequence"/>
</dbReference>
<evidence type="ECO:0000256" key="2">
    <source>
        <dbReference type="ARBA" id="ARBA00021549"/>
    </source>
</evidence>
<dbReference type="PROSITE" id="PS00409">
    <property type="entry name" value="PROKAR_NTER_METHYL"/>
    <property type="match status" value="1"/>
</dbReference>
<dbReference type="NCBIfam" id="TIGR02532">
    <property type="entry name" value="IV_pilin_GFxxxE"/>
    <property type="match status" value="1"/>
</dbReference>
<evidence type="ECO:0000256" key="8">
    <source>
        <dbReference type="ARBA" id="ARBA00023136"/>
    </source>
</evidence>
<dbReference type="RefSeq" id="WP_201822818.1">
    <property type="nucleotide sequence ID" value="NZ_JAERRA010000001.1"/>
</dbReference>
<evidence type="ECO:0000256" key="1">
    <source>
        <dbReference type="ARBA" id="ARBA00004377"/>
    </source>
</evidence>
<evidence type="ECO:0000256" key="4">
    <source>
        <dbReference type="ARBA" id="ARBA00022481"/>
    </source>
</evidence>